<evidence type="ECO:0000256" key="1">
    <source>
        <dbReference type="SAM" id="MobiDB-lite"/>
    </source>
</evidence>
<feature type="compositionally biased region" description="Basic and acidic residues" evidence="1">
    <location>
        <begin position="178"/>
        <end position="193"/>
    </location>
</feature>
<evidence type="ECO:0000313" key="4">
    <source>
        <dbReference type="Proteomes" id="UP000746747"/>
    </source>
</evidence>
<name>A0A8J2Q384_9BILA</name>
<proteinExistence type="predicted"/>
<feature type="compositionally biased region" description="Polar residues" evidence="1">
    <location>
        <begin position="392"/>
        <end position="408"/>
    </location>
</feature>
<feature type="region of interest" description="Disordered" evidence="1">
    <location>
        <begin position="1"/>
        <end position="29"/>
    </location>
</feature>
<accession>A0A8J2Q384</accession>
<reference evidence="3" key="1">
    <citation type="submission" date="2021-09" db="EMBL/GenBank/DDBJ databases">
        <authorList>
            <consortium name="Pathogen Informatics"/>
        </authorList>
    </citation>
    <scope>NUCLEOTIDE SEQUENCE</scope>
</reference>
<evidence type="ECO:0000259" key="2">
    <source>
        <dbReference type="PROSITE" id="PS00028"/>
    </source>
</evidence>
<organism evidence="3 4">
    <name type="scientific">Cercopithifilaria johnstoni</name>
    <dbReference type="NCBI Taxonomy" id="2874296"/>
    <lineage>
        <taxon>Eukaryota</taxon>
        <taxon>Metazoa</taxon>
        <taxon>Ecdysozoa</taxon>
        <taxon>Nematoda</taxon>
        <taxon>Chromadorea</taxon>
        <taxon>Rhabditida</taxon>
        <taxon>Spirurina</taxon>
        <taxon>Spiruromorpha</taxon>
        <taxon>Filarioidea</taxon>
        <taxon>Onchocercidae</taxon>
        <taxon>Cercopithifilaria</taxon>
    </lineage>
</organism>
<feature type="compositionally biased region" description="Basic residues" evidence="1">
    <location>
        <begin position="206"/>
        <end position="215"/>
    </location>
</feature>
<gene>
    <name evidence="3" type="ORF">CJOHNSTONI_LOCUS8492</name>
</gene>
<dbReference type="Proteomes" id="UP000746747">
    <property type="component" value="Unassembled WGS sequence"/>
</dbReference>
<keyword evidence="4" id="KW-1185">Reference proteome</keyword>
<protein>
    <recommendedName>
        <fullName evidence="2">C2H2-type domain-containing protein</fullName>
    </recommendedName>
</protein>
<feature type="compositionally biased region" description="Basic and acidic residues" evidence="1">
    <location>
        <begin position="152"/>
        <end position="168"/>
    </location>
</feature>
<feature type="region of interest" description="Disordered" evidence="1">
    <location>
        <begin position="392"/>
        <end position="425"/>
    </location>
</feature>
<feature type="compositionally biased region" description="Acidic residues" evidence="1">
    <location>
        <begin position="15"/>
        <end position="29"/>
    </location>
</feature>
<dbReference type="AlphaFoldDB" id="A0A8J2Q384"/>
<feature type="compositionally biased region" description="Polar residues" evidence="1">
    <location>
        <begin position="309"/>
        <end position="321"/>
    </location>
</feature>
<feature type="compositionally biased region" description="Polar residues" evidence="1">
    <location>
        <begin position="246"/>
        <end position="261"/>
    </location>
</feature>
<dbReference type="OrthoDB" id="10066279at2759"/>
<feature type="non-terminal residue" evidence="3">
    <location>
        <position position="1"/>
    </location>
</feature>
<feature type="compositionally biased region" description="Basic residues" evidence="1">
    <location>
        <begin position="95"/>
        <end position="105"/>
    </location>
</feature>
<dbReference type="EMBL" id="CAKAEH010001709">
    <property type="protein sequence ID" value="CAG9538821.1"/>
    <property type="molecule type" value="Genomic_DNA"/>
</dbReference>
<dbReference type="InterPro" id="IPR013087">
    <property type="entry name" value="Znf_C2H2_type"/>
</dbReference>
<sequence length="635" mass="70351">TIQMRGRSLSPLSDDFLETEESSDGSEEIGYDSAPVLELMANVENENIELAVKDRMDYIIAVVCGDVEKAPLLEDSKYELNIQILRNECSSRPQVRPKGRPRLSHGKTGQLSKMSPSVSKKKKHGPPIWLRTARKRVVENVTVDQMAGPSKVSHESDEETKHEVELPKKRGRGRKPKPKAEQTPKNDIEKDELSGNSDEAEDGRKQRPSRQRRKPNWINENYVTGFKNKRARRDDDDVDLEYAQPKGQSRPSSRTGQSRPPSRTESKCTKSADSQRSTPVELCSTIPGIQSEASSEETSNSSTPAPHESTYNIATSSNDNSAIRSSFPLSSTGLSSTDAENGRDIMVMLSSSKNVTSNSKKTCRLQYTPRARRMKYGDDLLSNVDEDEIACTSSKDTKGQASNDSANVASGDGRPISQSRRKQDLSTIRENNDEVMIVRYSNGEASLPKDLSEIPVYLTETQRDLFFSFIRPASPSSDGASSAHKCMQCGDIIANISEGRRHAVSHLRIMRLRCSLCGCGSFFCSDMRTHLQYRHCDKLHLAPRGYVLPGNVLPCMTQRQADDLTRVVDAMKPGRVMYTSGKIISSTNPKPYYPDPIIEERVLGTLLPEIDASNDQGRNISTITTGNINAAVGKS</sequence>
<dbReference type="PROSITE" id="PS00028">
    <property type="entry name" value="ZINC_FINGER_C2H2_1"/>
    <property type="match status" value="1"/>
</dbReference>
<feature type="region of interest" description="Disordered" evidence="1">
    <location>
        <begin position="91"/>
        <end position="321"/>
    </location>
</feature>
<feature type="compositionally biased region" description="Low complexity" evidence="1">
    <location>
        <begin position="291"/>
        <end position="306"/>
    </location>
</feature>
<comment type="caution">
    <text evidence="3">The sequence shown here is derived from an EMBL/GenBank/DDBJ whole genome shotgun (WGS) entry which is preliminary data.</text>
</comment>
<evidence type="ECO:0000313" key="3">
    <source>
        <dbReference type="EMBL" id="CAG9538821.1"/>
    </source>
</evidence>
<feature type="domain" description="C2H2-type" evidence="2">
    <location>
        <begin position="486"/>
        <end position="506"/>
    </location>
</feature>